<dbReference type="GO" id="GO:0017136">
    <property type="term" value="F:histone deacetylase activity, NAD-dependent"/>
    <property type="evidence" value="ECO:0007669"/>
    <property type="project" value="TreeGrafter"/>
</dbReference>
<dbReference type="KEGG" id="anf:AQPE_2210"/>
<dbReference type="EC" id="2.3.1.286" evidence="3"/>
<evidence type="ECO:0000259" key="5">
    <source>
        <dbReference type="PROSITE" id="PS50305"/>
    </source>
</evidence>
<evidence type="ECO:0000256" key="2">
    <source>
        <dbReference type="ARBA" id="ARBA00023027"/>
    </source>
</evidence>
<dbReference type="EMBL" id="AP018694">
    <property type="protein sequence ID" value="BBE18050.1"/>
    <property type="molecule type" value="Genomic_DNA"/>
</dbReference>
<keyword evidence="1" id="KW-0808">Transferase</keyword>
<proteinExistence type="inferred from homology"/>
<comment type="catalytic activity">
    <reaction evidence="3">
        <text>N(6)-succinyl-L-lysyl-[protein] + NAD(+) + H2O = 2''-O-succinyl-ADP-D-ribose + nicotinamide + L-lysyl-[protein]</text>
        <dbReference type="Rhea" id="RHEA:47668"/>
        <dbReference type="Rhea" id="RHEA-COMP:9752"/>
        <dbReference type="Rhea" id="RHEA-COMP:11877"/>
        <dbReference type="ChEBI" id="CHEBI:15377"/>
        <dbReference type="ChEBI" id="CHEBI:17154"/>
        <dbReference type="ChEBI" id="CHEBI:29969"/>
        <dbReference type="ChEBI" id="CHEBI:57540"/>
        <dbReference type="ChEBI" id="CHEBI:87830"/>
        <dbReference type="ChEBI" id="CHEBI:87832"/>
    </reaction>
</comment>
<gene>
    <name evidence="3" type="primary">cobB</name>
    <name evidence="6" type="ORF">AQPE_2210</name>
</gene>
<keyword evidence="3" id="KW-0963">Cytoplasm</keyword>
<protein>
    <recommendedName>
        <fullName evidence="3">NAD-dependent protein deacylase</fullName>
        <ecNumber evidence="3">2.3.1.286</ecNumber>
    </recommendedName>
    <alternativeName>
        <fullName evidence="3">Regulatory protein SIR2 homolog</fullName>
    </alternativeName>
</protein>
<dbReference type="InterPro" id="IPR050134">
    <property type="entry name" value="NAD-dep_sirtuin_deacylases"/>
</dbReference>
<evidence type="ECO:0000313" key="7">
    <source>
        <dbReference type="Proteomes" id="UP001193389"/>
    </source>
</evidence>
<comment type="function">
    <text evidence="3">NAD-dependent lysine deacetylase and desuccinylase that specifically removes acetyl and succinyl groups on target proteins. Modulates the activities of several proteins which are inactive in their acylated form.</text>
</comment>
<dbReference type="GO" id="GO:0036055">
    <property type="term" value="F:protein-succinyllysine desuccinylase activity"/>
    <property type="evidence" value="ECO:0007669"/>
    <property type="project" value="UniProtKB-UniRule"/>
</dbReference>
<feature type="domain" description="Deacetylase sirtuin-type" evidence="5">
    <location>
        <begin position="1"/>
        <end position="227"/>
    </location>
</feature>
<organism evidence="6 7">
    <name type="scientific">Aquipluma nitroreducens</name>
    <dbReference type="NCBI Taxonomy" id="2010828"/>
    <lineage>
        <taxon>Bacteria</taxon>
        <taxon>Pseudomonadati</taxon>
        <taxon>Bacteroidota</taxon>
        <taxon>Bacteroidia</taxon>
        <taxon>Marinilabiliales</taxon>
        <taxon>Prolixibacteraceae</taxon>
        <taxon>Aquipluma</taxon>
    </lineage>
</organism>
<dbReference type="SUPFAM" id="SSF52467">
    <property type="entry name" value="DHS-like NAD/FAD-binding domain"/>
    <property type="match status" value="1"/>
</dbReference>
<dbReference type="RefSeq" id="WP_318350987.1">
    <property type="nucleotide sequence ID" value="NZ_AP018694.1"/>
</dbReference>
<reference evidence="6" key="1">
    <citation type="journal article" date="2020" name="Int. J. Syst. Evol. Microbiol.">
        <title>Aquipluma nitroreducens gen. nov. sp. nov., a novel facultatively anaerobic bacterium isolated from a freshwater lake.</title>
        <authorList>
            <person name="Watanabe M."/>
            <person name="Kojima H."/>
            <person name="Fukui M."/>
        </authorList>
    </citation>
    <scope>NUCLEOTIDE SEQUENCE</scope>
    <source>
        <strain evidence="6">MeG22</strain>
    </source>
</reference>
<evidence type="ECO:0000256" key="4">
    <source>
        <dbReference type="PROSITE-ProRule" id="PRU00236"/>
    </source>
</evidence>
<dbReference type="InterPro" id="IPR027546">
    <property type="entry name" value="Sirtuin_class_III"/>
</dbReference>
<dbReference type="InterPro" id="IPR029035">
    <property type="entry name" value="DHS-like_NAD/FAD-binding_dom"/>
</dbReference>
<feature type="binding site" evidence="3">
    <location>
        <position position="53"/>
    </location>
    <ligand>
        <name>substrate</name>
    </ligand>
</feature>
<dbReference type="PANTHER" id="PTHR11085:SF4">
    <property type="entry name" value="NAD-DEPENDENT PROTEIN DEACYLASE"/>
    <property type="match status" value="1"/>
</dbReference>
<dbReference type="Pfam" id="PF02146">
    <property type="entry name" value="SIR2"/>
    <property type="match status" value="1"/>
</dbReference>
<dbReference type="Gene3D" id="3.40.50.1220">
    <property type="entry name" value="TPP-binding domain"/>
    <property type="match status" value="1"/>
</dbReference>
<keyword evidence="7" id="KW-1185">Reference proteome</keyword>
<dbReference type="AlphaFoldDB" id="A0A5K7S921"/>
<dbReference type="InterPro" id="IPR003000">
    <property type="entry name" value="Sirtuin"/>
</dbReference>
<evidence type="ECO:0000313" key="6">
    <source>
        <dbReference type="EMBL" id="BBE18050.1"/>
    </source>
</evidence>
<feature type="binding site" evidence="3">
    <location>
        <begin position="170"/>
        <end position="172"/>
    </location>
    <ligand>
        <name>NAD(+)</name>
        <dbReference type="ChEBI" id="CHEBI:57540"/>
    </ligand>
</feature>
<keyword evidence="2 3" id="KW-0520">NAD</keyword>
<comment type="subcellular location">
    <subcellularLocation>
        <location evidence="3">Cytoplasm</location>
    </subcellularLocation>
</comment>
<dbReference type="GO" id="GO:0070403">
    <property type="term" value="F:NAD+ binding"/>
    <property type="evidence" value="ECO:0007669"/>
    <property type="project" value="UniProtKB-UniRule"/>
</dbReference>
<feature type="binding site" evidence="3">
    <location>
        <begin position="86"/>
        <end position="89"/>
    </location>
    <ligand>
        <name>NAD(+)</name>
        <dbReference type="ChEBI" id="CHEBI:57540"/>
    </ligand>
</feature>
<comment type="similarity">
    <text evidence="3">Belongs to the sirtuin family. Class III subfamily.</text>
</comment>
<name>A0A5K7S921_9BACT</name>
<dbReference type="Gene3D" id="3.30.1600.10">
    <property type="entry name" value="SIR2/SIRT2 'Small Domain"/>
    <property type="match status" value="1"/>
</dbReference>
<comment type="caution">
    <text evidence="3 4">Lacks conserved residue(s) required for the propagation of feature annotation.</text>
</comment>
<dbReference type="GO" id="GO:0036054">
    <property type="term" value="F:protein-malonyllysine demalonylase activity"/>
    <property type="evidence" value="ECO:0007669"/>
    <property type="project" value="InterPro"/>
</dbReference>
<comment type="domain">
    <text evidence="3">2 residues (Tyr-53 and Arg-56) present in a large hydrophobic pocket are probably involved in substrate specificity. They are important for desuccinylation activity, but dispensable for deacetylation activity.</text>
</comment>
<dbReference type="PANTHER" id="PTHR11085">
    <property type="entry name" value="NAD-DEPENDENT PROTEIN DEACYLASE SIRTUIN-5, MITOCHONDRIAL-RELATED"/>
    <property type="match status" value="1"/>
</dbReference>
<feature type="binding site" evidence="3">
    <location>
        <position position="213"/>
    </location>
    <ligand>
        <name>NAD(+)</name>
        <dbReference type="ChEBI" id="CHEBI:57540"/>
    </ligand>
</feature>
<dbReference type="Proteomes" id="UP001193389">
    <property type="component" value="Chromosome"/>
</dbReference>
<dbReference type="HAMAP" id="MF_01121">
    <property type="entry name" value="Sirtuin_ClassIII"/>
    <property type="match status" value="1"/>
</dbReference>
<dbReference type="InterPro" id="IPR026591">
    <property type="entry name" value="Sirtuin_cat_small_dom_sf"/>
</dbReference>
<comment type="catalytic activity">
    <reaction evidence="3">
        <text>N(6)-acetyl-L-lysyl-[protein] + NAD(+) + H2O = 2''-O-acetyl-ADP-D-ribose + nicotinamide + L-lysyl-[protein]</text>
        <dbReference type="Rhea" id="RHEA:43636"/>
        <dbReference type="Rhea" id="RHEA-COMP:9752"/>
        <dbReference type="Rhea" id="RHEA-COMP:10731"/>
        <dbReference type="ChEBI" id="CHEBI:15377"/>
        <dbReference type="ChEBI" id="CHEBI:17154"/>
        <dbReference type="ChEBI" id="CHEBI:29969"/>
        <dbReference type="ChEBI" id="CHEBI:57540"/>
        <dbReference type="ChEBI" id="CHEBI:61930"/>
        <dbReference type="ChEBI" id="CHEBI:83767"/>
        <dbReference type="EC" id="2.3.1.286"/>
    </reaction>
</comment>
<evidence type="ECO:0000256" key="1">
    <source>
        <dbReference type="ARBA" id="ARBA00022679"/>
    </source>
</evidence>
<dbReference type="CDD" id="cd01412">
    <property type="entry name" value="SIRT5_Af1_CobB"/>
    <property type="match status" value="1"/>
</dbReference>
<dbReference type="GO" id="GO:0005737">
    <property type="term" value="C:cytoplasm"/>
    <property type="evidence" value="ECO:0007669"/>
    <property type="project" value="UniProtKB-SubCell"/>
</dbReference>
<dbReference type="PROSITE" id="PS50305">
    <property type="entry name" value="SIRTUIN"/>
    <property type="match status" value="1"/>
</dbReference>
<evidence type="ECO:0000256" key="3">
    <source>
        <dbReference type="HAMAP-Rule" id="MF_01121"/>
    </source>
</evidence>
<sequence length="228" mass="25579">MKKLVILSGAGMSQESGIRTFRDMDGLWEEYDVTEVATPEAWAKNPMLVMKFYNDRRKQLYEAVPNAGHLGLVDLEKDFEVHIITQNIDDLHERAGSSSVLHLHGELKKARSSVDESLIYDIDGWELKFGQKCAKGSQLRPHIVWFGEAVPAMDDAIPIVESADILVVIGTSLNVYPAAGLVNYAKRETPIFVIDPERPSVFIRNVTYIQEKAGKGVEILKEKLKELV</sequence>
<feature type="binding site" evidence="3">
    <location>
        <position position="56"/>
    </location>
    <ligand>
        <name>substrate</name>
    </ligand>
</feature>
<feature type="active site" description="Proton acceptor" evidence="3">
    <location>
        <position position="104"/>
    </location>
</feature>
<accession>A0A5K7S921</accession>
<dbReference type="InterPro" id="IPR026590">
    <property type="entry name" value="Ssirtuin_cat_dom"/>
</dbReference>